<dbReference type="AlphaFoldDB" id="A0AAV7PX98"/>
<proteinExistence type="predicted"/>
<name>A0AAV7PX98_PLEWA</name>
<evidence type="ECO:0000313" key="2">
    <source>
        <dbReference type="Proteomes" id="UP001066276"/>
    </source>
</evidence>
<reference evidence="1" key="1">
    <citation type="journal article" date="2022" name="bioRxiv">
        <title>Sequencing and chromosome-scale assembly of the giantPleurodeles waltlgenome.</title>
        <authorList>
            <person name="Brown T."/>
            <person name="Elewa A."/>
            <person name="Iarovenko S."/>
            <person name="Subramanian E."/>
            <person name="Araus A.J."/>
            <person name="Petzold A."/>
            <person name="Susuki M."/>
            <person name="Suzuki K.-i.T."/>
            <person name="Hayashi T."/>
            <person name="Toyoda A."/>
            <person name="Oliveira C."/>
            <person name="Osipova E."/>
            <person name="Leigh N.D."/>
            <person name="Simon A."/>
            <person name="Yun M.H."/>
        </authorList>
    </citation>
    <scope>NUCLEOTIDE SEQUENCE</scope>
    <source>
        <strain evidence="1">20211129_DDA</strain>
        <tissue evidence="1">Liver</tissue>
    </source>
</reference>
<keyword evidence="2" id="KW-1185">Reference proteome</keyword>
<comment type="caution">
    <text evidence="1">The sequence shown here is derived from an EMBL/GenBank/DDBJ whole genome shotgun (WGS) entry which is preliminary data.</text>
</comment>
<gene>
    <name evidence="1" type="ORF">NDU88_008820</name>
</gene>
<accession>A0AAV7PX98</accession>
<organism evidence="1 2">
    <name type="scientific">Pleurodeles waltl</name>
    <name type="common">Iberian ribbed newt</name>
    <dbReference type="NCBI Taxonomy" id="8319"/>
    <lineage>
        <taxon>Eukaryota</taxon>
        <taxon>Metazoa</taxon>
        <taxon>Chordata</taxon>
        <taxon>Craniata</taxon>
        <taxon>Vertebrata</taxon>
        <taxon>Euteleostomi</taxon>
        <taxon>Amphibia</taxon>
        <taxon>Batrachia</taxon>
        <taxon>Caudata</taxon>
        <taxon>Salamandroidea</taxon>
        <taxon>Salamandridae</taxon>
        <taxon>Pleurodelinae</taxon>
        <taxon>Pleurodeles</taxon>
    </lineage>
</organism>
<dbReference type="Proteomes" id="UP001066276">
    <property type="component" value="Chromosome 7"/>
</dbReference>
<protein>
    <recommendedName>
        <fullName evidence="3">Secreted protein</fullName>
    </recommendedName>
</protein>
<evidence type="ECO:0000313" key="1">
    <source>
        <dbReference type="EMBL" id="KAJ1130468.1"/>
    </source>
</evidence>
<sequence>MVAACCILLPLQSEPRVTASRSPASVAPLRRVCSHVVKDYSLLPWARRAMLTCCSPPVQVAAAGALPLGKQKPTWISAGAAGRLSSAAHWGSMHLTQQGPASSSLFRRSGPCLPRHPRGCGLNERLLSWEGCVALPRVPCSATCRPRVPDCLALERHGACDKSPERYPLSG</sequence>
<evidence type="ECO:0008006" key="3">
    <source>
        <dbReference type="Google" id="ProtNLM"/>
    </source>
</evidence>
<dbReference type="EMBL" id="JANPWB010000011">
    <property type="protein sequence ID" value="KAJ1130468.1"/>
    <property type="molecule type" value="Genomic_DNA"/>
</dbReference>